<feature type="signal peptide" evidence="3">
    <location>
        <begin position="1"/>
        <end position="20"/>
    </location>
</feature>
<comment type="caution">
    <text evidence="2">Lacks conserved residue(s) required for the propagation of feature annotation.</text>
</comment>
<name>A0ABM3M1J8_BICAN</name>
<evidence type="ECO:0000256" key="1">
    <source>
        <dbReference type="ARBA" id="ARBA00023157"/>
    </source>
</evidence>
<keyword evidence="5" id="KW-1185">Reference proteome</keyword>
<feature type="disulfide bond" evidence="2">
    <location>
        <begin position="51"/>
        <end position="61"/>
    </location>
</feature>
<keyword evidence="1 2" id="KW-1015">Disulfide bond</keyword>
<dbReference type="CDD" id="cd00054">
    <property type="entry name" value="EGF_CA"/>
    <property type="match status" value="1"/>
</dbReference>
<dbReference type="Gene3D" id="2.10.25.10">
    <property type="entry name" value="Laminin"/>
    <property type="match status" value="1"/>
</dbReference>
<evidence type="ECO:0000256" key="2">
    <source>
        <dbReference type="PROSITE-ProRule" id="PRU00076"/>
    </source>
</evidence>
<dbReference type="InterPro" id="IPR000742">
    <property type="entry name" value="EGF"/>
</dbReference>
<reference evidence="6" key="1">
    <citation type="submission" date="2025-08" db="UniProtKB">
        <authorList>
            <consortium name="RefSeq"/>
        </authorList>
    </citation>
    <scope>IDENTIFICATION</scope>
</reference>
<keyword evidence="3" id="KW-0732">Signal</keyword>
<evidence type="ECO:0000313" key="6">
    <source>
        <dbReference type="RefSeq" id="XP_052745317.1"/>
    </source>
</evidence>
<feature type="domain" description="EGF-like" evidence="4">
    <location>
        <begin position="47"/>
        <end position="78"/>
    </location>
</feature>
<proteinExistence type="predicted"/>
<dbReference type="PROSITE" id="PS00022">
    <property type="entry name" value="EGF_1"/>
    <property type="match status" value="1"/>
</dbReference>
<dbReference type="GeneID" id="112054242"/>
<dbReference type="Proteomes" id="UP001652582">
    <property type="component" value="Chromosome 25"/>
</dbReference>
<sequence>MSLYMFVVLFMVLLAQDGGADVTGALWENYSLRQERSSQQAGPLTDLKSSCQIECKNNGTCVDNTCLCPFSFYGKYCEKTPCLDGQPLPNNSNRRCTAHQILTPPSGDYNPARTKRSILVREPTIRCPDSLIWNPIAKLCVPVEKNM</sequence>
<feature type="chain" id="PRO_5045553456" evidence="3">
    <location>
        <begin position="21"/>
        <end position="147"/>
    </location>
</feature>
<gene>
    <name evidence="6" type="primary">LOC112054242</name>
</gene>
<evidence type="ECO:0000313" key="5">
    <source>
        <dbReference type="Proteomes" id="UP001652582"/>
    </source>
</evidence>
<evidence type="ECO:0000256" key="3">
    <source>
        <dbReference type="SAM" id="SignalP"/>
    </source>
</evidence>
<feature type="disulfide bond" evidence="2">
    <location>
        <begin position="68"/>
        <end position="77"/>
    </location>
</feature>
<keyword evidence="2" id="KW-0245">EGF-like domain</keyword>
<evidence type="ECO:0000259" key="4">
    <source>
        <dbReference type="PROSITE" id="PS50026"/>
    </source>
</evidence>
<protein>
    <submittedName>
        <fullName evidence="6">Uncharacterized protein LOC112054242</fullName>
    </submittedName>
</protein>
<accession>A0ABM3M1J8</accession>
<dbReference type="InterPro" id="IPR013111">
    <property type="entry name" value="EGF_extracell"/>
</dbReference>
<organism evidence="5 6">
    <name type="scientific">Bicyclus anynana</name>
    <name type="common">Squinting bush brown butterfly</name>
    <dbReference type="NCBI Taxonomy" id="110368"/>
    <lineage>
        <taxon>Eukaryota</taxon>
        <taxon>Metazoa</taxon>
        <taxon>Ecdysozoa</taxon>
        <taxon>Arthropoda</taxon>
        <taxon>Hexapoda</taxon>
        <taxon>Insecta</taxon>
        <taxon>Pterygota</taxon>
        <taxon>Neoptera</taxon>
        <taxon>Endopterygota</taxon>
        <taxon>Lepidoptera</taxon>
        <taxon>Glossata</taxon>
        <taxon>Ditrysia</taxon>
        <taxon>Papilionoidea</taxon>
        <taxon>Nymphalidae</taxon>
        <taxon>Satyrinae</taxon>
        <taxon>Satyrini</taxon>
        <taxon>Mycalesina</taxon>
        <taxon>Bicyclus</taxon>
    </lineage>
</organism>
<dbReference type="PROSITE" id="PS50026">
    <property type="entry name" value="EGF_3"/>
    <property type="match status" value="1"/>
</dbReference>
<dbReference type="Pfam" id="PF07974">
    <property type="entry name" value="EGF_2"/>
    <property type="match status" value="1"/>
</dbReference>
<dbReference type="RefSeq" id="XP_052745317.1">
    <property type="nucleotide sequence ID" value="XM_052889357.1"/>
</dbReference>